<dbReference type="EMBL" id="JAGKQQ010000002">
    <property type="protein sequence ID" value="MBP3960470.1"/>
    <property type="molecule type" value="Genomic_DNA"/>
</dbReference>
<feature type="domain" description="Transposase IS4-like" evidence="2">
    <location>
        <begin position="71"/>
        <end position="187"/>
    </location>
</feature>
<name>A0ABS5C4W0_9BACT</name>
<feature type="domain" description="H repeat-associated protein N-terminal" evidence="3">
    <location>
        <begin position="1"/>
        <end position="60"/>
    </location>
</feature>
<reference evidence="4 5" key="1">
    <citation type="submission" date="2021-04" db="EMBL/GenBank/DDBJ databases">
        <authorList>
            <person name="Ivanova A."/>
        </authorList>
    </citation>
    <scope>NUCLEOTIDE SEQUENCE [LARGE SCALE GENOMIC DNA]</scope>
    <source>
        <strain evidence="4 5">G18</strain>
    </source>
</reference>
<dbReference type="Pfam" id="PF01609">
    <property type="entry name" value="DDE_Tnp_1"/>
    <property type="match status" value="1"/>
</dbReference>
<feature type="region of interest" description="Disordered" evidence="1">
    <location>
        <begin position="209"/>
        <end position="234"/>
    </location>
</feature>
<feature type="compositionally biased region" description="Low complexity" evidence="1">
    <location>
        <begin position="302"/>
        <end position="314"/>
    </location>
</feature>
<comment type="caution">
    <text evidence="4">The sequence shown here is derived from an EMBL/GenBank/DDBJ whole genome shotgun (WGS) entry which is preliminary data.</text>
</comment>
<organism evidence="4 5">
    <name type="scientific">Gemmata palustris</name>
    <dbReference type="NCBI Taxonomy" id="2822762"/>
    <lineage>
        <taxon>Bacteria</taxon>
        <taxon>Pseudomonadati</taxon>
        <taxon>Planctomycetota</taxon>
        <taxon>Planctomycetia</taxon>
        <taxon>Gemmatales</taxon>
        <taxon>Gemmataceae</taxon>
        <taxon>Gemmata</taxon>
    </lineage>
</organism>
<dbReference type="PANTHER" id="PTHR30298:SF0">
    <property type="entry name" value="PROTEIN YBFL-RELATED"/>
    <property type="match status" value="1"/>
</dbReference>
<dbReference type="RefSeq" id="WP_210662562.1">
    <property type="nucleotide sequence ID" value="NZ_JAGKQQ010000002.1"/>
</dbReference>
<evidence type="ECO:0000256" key="1">
    <source>
        <dbReference type="SAM" id="MobiDB-lite"/>
    </source>
</evidence>
<feature type="compositionally biased region" description="Basic and acidic residues" evidence="1">
    <location>
        <begin position="278"/>
        <end position="290"/>
    </location>
</feature>
<proteinExistence type="predicted"/>
<dbReference type="NCBIfam" id="NF033564">
    <property type="entry name" value="transpos_ISAs1"/>
    <property type="match status" value="1"/>
</dbReference>
<evidence type="ECO:0000313" key="4">
    <source>
        <dbReference type="EMBL" id="MBP3960470.1"/>
    </source>
</evidence>
<dbReference type="InterPro" id="IPR002559">
    <property type="entry name" value="Transposase_11"/>
</dbReference>
<dbReference type="PANTHER" id="PTHR30298">
    <property type="entry name" value="H REPEAT-ASSOCIATED PREDICTED TRANSPOSASE"/>
    <property type="match status" value="1"/>
</dbReference>
<dbReference type="InterPro" id="IPR047647">
    <property type="entry name" value="ISAs1_transpos"/>
</dbReference>
<protein>
    <submittedName>
        <fullName evidence="4">ISAs1 family transposase</fullName>
    </submittedName>
</protein>
<gene>
    <name evidence="4" type="ORF">J8F10_35035</name>
</gene>
<feature type="region of interest" description="Disordered" evidence="1">
    <location>
        <begin position="251"/>
        <end position="314"/>
    </location>
</feature>
<sequence>MAVICGADSFEEIERFGDAREDWLKTFLTLPNGIPSHDTFNRVLSVLDRDQFSACFARWMTDLCEDAGLRPIAIDGKACRAAPGDTFSGCLHLVNAWAVENNLFLGQVAVADGSNEIAALPALLKVLDLKGALVTIDAAFCQKAIIGQIREQGDDYLVTVKGNQQALHRAVVAAFELAGDAEFAGCEMVSSVEDGHGRHEERYVTVIRDPEGLPKEWGGRGRGGDGRSGARGERQEHPLGALLHHQFAQPGAGVGRLHPGPLGRLERVALVPRRRVPRGREPDAGHERRGQPGRNPAGRRLAPQAGQGQHQGQEAQCLLGSGLPQTGSTGIQSRLDALTLVFGLCRSTCSGRSHSLGSIDSAESSNKIRLCAIFVHYSRPASLIRSRSRP</sequence>
<dbReference type="InterPro" id="IPR051698">
    <property type="entry name" value="Transposase_11-like"/>
</dbReference>
<evidence type="ECO:0000313" key="5">
    <source>
        <dbReference type="Proteomes" id="UP000676565"/>
    </source>
</evidence>
<dbReference type="InterPro" id="IPR032806">
    <property type="entry name" value="YbfD_N"/>
</dbReference>
<dbReference type="Proteomes" id="UP000676565">
    <property type="component" value="Unassembled WGS sequence"/>
</dbReference>
<evidence type="ECO:0000259" key="3">
    <source>
        <dbReference type="Pfam" id="PF13808"/>
    </source>
</evidence>
<accession>A0ABS5C4W0</accession>
<keyword evidence="5" id="KW-1185">Reference proteome</keyword>
<evidence type="ECO:0000259" key="2">
    <source>
        <dbReference type="Pfam" id="PF01609"/>
    </source>
</evidence>
<dbReference type="Pfam" id="PF13808">
    <property type="entry name" value="DDE_Tnp_1_assoc"/>
    <property type="match status" value="1"/>
</dbReference>